<keyword evidence="1" id="KW-0479">Metal-binding</keyword>
<evidence type="ECO:0000256" key="4">
    <source>
        <dbReference type="SAM" id="MobiDB-lite"/>
    </source>
</evidence>
<reference evidence="5" key="1">
    <citation type="journal article" date="2014" name="PLoS ONE">
        <title>Transcriptome-Based Identification of ABC Transporters in the Western Tarnished Plant Bug Lygus hesperus.</title>
        <authorList>
            <person name="Hull J.J."/>
            <person name="Chaney K."/>
            <person name="Geib S.M."/>
            <person name="Fabrick J.A."/>
            <person name="Brent C.S."/>
            <person name="Walsh D."/>
            <person name="Lavine L.C."/>
        </authorList>
    </citation>
    <scope>NUCLEOTIDE SEQUENCE</scope>
</reference>
<feature type="non-terminal residue" evidence="5">
    <location>
        <position position="180"/>
    </location>
</feature>
<evidence type="ECO:0000256" key="3">
    <source>
        <dbReference type="ARBA" id="ARBA00022833"/>
    </source>
</evidence>
<protein>
    <submittedName>
        <fullName evidence="5">Uncharacterized protein</fullName>
    </submittedName>
</protein>
<reference evidence="5" key="2">
    <citation type="submission" date="2014-07" db="EMBL/GenBank/DDBJ databases">
        <authorList>
            <person name="Hull J."/>
        </authorList>
    </citation>
    <scope>NUCLEOTIDE SEQUENCE</scope>
</reference>
<keyword evidence="3" id="KW-0862">Zinc</keyword>
<dbReference type="EMBL" id="GBHO01032992">
    <property type="protein sequence ID" value="JAG10612.1"/>
    <property type="molecule type" value="Transcribed_RNA"/>
</dbReference>
<dbReference type="InterPro" id="IPR011011">
    <property type="entry name" value="Znf_FYVE_PHD"/>
</dbReference>
<gene>
    <name evidence="5" type="ORF">CM83_8988</name>
</gene>
<dbReference type="SUPFAM" id="SSF57903">
    <property type="entry name" value="FYVE/PHD zinc finger"/>
    <property type="match status" value="1"/>
</dbReference>
<dbReference type="CDD" id="cd15489">
    <property type="entry name" value="PHD_SF"/>
    <property type="match status" value="1"/>
</dbReference>
<evidence type="ECO:0000256" key="1">
    <source>
        <dbReference type="ARBA" id="ARBA00022723"/>
    </source>
</evidence>
<accession>A0A0A9WQA8</accession>
<proteinExistence type="predicted"/>
<name>A0A0A9WQA8_LYGHE</name>
<feature type="region of interest" description="Disordered" evidence="4">
    <location>
        <begin position="90"/>
        <end position="121"/>
    </location>
</feature>
<evidence type="ECO:0000256" key="2">
    <source>
        <dbReference type="ARBA" id="ARBA00022771"/>
    </source>
</evidence>
<sequence length="180" mass="20177">LSQSASSNHKVRTRPLSVPRNYRFKMSKCPKCDRGFSHNAFRMKCKTCAGVFHLDCIKFTKEEYLYHKENAITYLCSGCTKVKRASIRDDAIGSDQSKPSSQKSVSSDDEDPENSDLGDGDDLKTIILAFRSESRKANADLKQKLSKNMSEIGDLKASLNTYSDYIQENTEAIGKLTSEL</sequence>
<feature type="compositionally biased region" description="Low complexity" evidence="4">
    <location>
        <begin position="94"/>
        <end position="105"/>
    </location>
</feature>
<feature type="non-terminal residue" evidence="5">
    <location>
        <position position="1"/>
    </location>
</feature>
<dbReference type="AlphaFoldDB" id="A0A0A9WQA8"/>
<organism evidence="5">
    <name type="scientific">Lygus hesperus</name>
    <name type="common">Western plant bug</name>
    <dbReference type="NCBI Taxonomy" id="30085"/>
    <lineage>
        <taxon>Eukaryota</taxon>
        <taxon>Metazoa</taxon>
        <taxon>Ecdysozoa</taxon>
        <taxon>Arthropoda</taxon>
        <taxon>Hexapoda</taxon>
        <taxon>Insecta</taxon>
        <taxon>Pterygota</taxon>
        <taxon>Neoptera</taxon>
        <taxon>Paraneoptera</taxon>
        <taxon>Hemiptera</taxon>
        <taxon>Heteroptera</taxon>
        <taxon>Panheteroptera</taxon>
        <taxon>Cimicomorpha</taxon>
        <taxon>Miridae</taxon>
        <taxon>Mirini</taxon>
        <taxon>Lygus</taxon>
    </lineage>
</organism>
<feature type="compositionally biased region" description="Acidic residues" evidence="4">
    <location>
        <begin position="107"/>
        <end position="120"/>
    </location>
</feature>
<evidence type="ECO:0000313" key="5">
    <source>
        <dbReference type="EMBL" id="JAG10612.1"/>
    </source>
</evidence>
<dbReference type="PROSITE" id="PS01359">
    <property type="entry name" value="ZF_PHD_1"/>
    <property type="match status" value="1"/>
</dbReference>
<dbReference type="GO" id="GO:0008270">
    <property type="term" value="F:zinc ion binding"/>
    <property type="evidence" value="ECO:0007669"/>
    <property type="project" value="UniProtKB-KW"/>
</dbReference>
<keyword evidence="2" id="KW-0863">Zinc-finger</keyword>
<dbReference type="Gene3D" id="2.60.120.650">
    <property type="entry name" value="Cupin"/>
    <property type="match status" value="1"/>
</dbReference>
<dbReference type="InterPro" id="IPR019786">
    <property type="entry name" value="Zinc_finger_PHD-type_CS"/>
</dbReference>